<dbReference type="RefSeq" id="WP_093579428.1">
    <property type="nucleotide sequence ID" value="NZ_FPBA01000006.1"/>
</dbReference>
<keyword evidence="3" id="KW-1185">Reference proteome</keyword>
<dbReference type="Proteomes" id="UP000199546">
    <property type="component" value="Unassembled WGS sequence"/>
</dbReference>
<organism evidence="2 3">
    <name type="scientific">Geodermatophilus amargosae</name>
    <dbReference type="NCBI Taxonomy" id="1296565"/>
    <lineage>
        <taxon>Bacteria</taxon>
        <taxon>Bacillati</taxon>
        <taxon>Actinomycetota</taxon>
        <taxon>Actinomycetes</taxon>
        <taxon>Geodermatophilales</taxon>
        <taxon>Geodermatophilaceae</taxon>
        <taxon>Geodermatophilus</taxon>
    </lineage>
</organism>
<proteinExistence type="predicted"/>
<protein>
    <submittedName>
        <fullName evidence="2">PEP-CTERM protein-sorting domain-containing protein/MYXO-CTERM domain-containing protein</fullName>
    </submittedName>
</protein>
<dbReference type="AlphaFoldDB" id="A0A1I6ZSU6"/>
<accession>A0A1I6ZSU6</accession>
<name>A0A1I6ZSU6_9ACTN</name>
<gene>
    <name evidence="2" type="ORF">SAMN05660657_02195</name>
</gene>
<keyword evidence="1" id="KW-1133">Transmembrane helix</keyword>
<evidence type="ECO:0000313" key="2">
    <source>
        <dbReference type="EMBL" id="SFT65793.1"/>
    </source>
</evidence>
<reference evidence="3" key="1">
    <citation type="submission" date="2016-10" db="EMBL/GenBank/DDBJ databases">
        <authorList>
            <person name="Varghese N."/>
            <person name="Submissions S."/>
        </authorList>
    </citation>
    <scope>NUCLEOTIDE SEQUENCE [LARGE SCALE GENOMIC DNA]</scope>
    <source>
        <strain evidence="3">DSM 46136</strain>
    </source>
</reference>
<keyword evidence="1" id="KW-0812">Transmembrane</keyword>
<dbReference type="EMBL" id="FPBA01000006">
    <property type="protein sequence ID" value="SFT65793.1"/>
    <property type="molecule type" value="Genomic_DNA"/>
</dbReference>
<feature type="transmembrane region" description="Helical" evidence="1">
    <location>
        <begin position="124"/>
        <end position="143"/>
    </location>
</feature>
<evidence type="ECO:0000313" key="3">
    <source>
        <dbReference type="Proteomes" id="UP000199546"/>
    </source>
</evidence>
<dbReference type="STRING" id="1296565.SAMN05660657_02195"/>
<dbReference type="OrthoDB" id="5191552at2"/>
<evidence type="ECO:0000256" key="1">
    <source>
        <dbReference type="SAM" id="Phobius"/>
    </source>
</evidence>
<keyword evidence="1" id="KW-0472">Membrane</keyword>
<sequence>MTPEGGRPPERALDVTADLSVEVDGVPVRVQASGAEIEVTSPDVRRLFAAVRVAGGAATQASPGRAELARVADTLAANGLTARLDGPSGRVLSLGADVDSAAGSALLGTRRARLHPAGALRSSGPAPAAAAALLLAVLAVLAGRRRR</sequence>